<dbReference type="PRINTS" id="PR00364">
    <property type="entry name" value="DISEASERSIST"/>
</dbReference>
<evidence type="ECO:0000313" key="2">
    <source>
        <dbReference type="EMBL" id="MBB6050758.1"/>
    </source>
</evidence>
<dbReference type="InterPro" id="IPR019734">
    <property type="entry name" value="TPR_rpt"/>
</dbReference>
<dbReference type="InterPro" id="IPR027417">
    <property type="entry name" value="P-loop_NTPase"/>
</dbReference>
<protein>
    <submittedName>
        <fullName evidence="2">Putative ATPase</fullName>
    </submittedName>
</protein>
<dbReference type="Gene3D" id="3.40.50.300">
    <property type="entry name" value="P-loop containing nucleotide triphosphate hydrolases"/>
    <property type="match status" value="1"/>
</dbReference>
<reference evidence="2 3" key="1">
    <citation type="submission" date="2020-08" db="EMBL/GenBank/DDBJ databases">
        <title>Genomic Encyclopedia of Type Strains, Phase IV (KMG-IV): sequencing the most valuable type-strain genomes for metagenomic binning, comparative biology and taxonomic classification.</title>
        <authorList>
            <person name="Goeker M."/>
        </authorList>
    </citation>
    <scope>NUCLEOTIDE SEQUENCE [LARGE SCALE GENOMIC DNA]</scope>
    <source>
        <strain evidence="2 3">DSM 23562</strain>
    </source>
</reference>
<dbReference type="Proteomes" id="UP000520814">
    <property type="component" value="Unassembled WGS sequence"/>
</dbReference>
<dbReference type="Pfam" id="PF00931">
    <property type="entry name" value="NB-ARC"/>
    <property type="match status" value="1"/>
</dbReference>
<gene>
    <name evidence="2" type="ORF">HNQ39_002549</name>
</gene>
<dbReference type="RefSeq" id="WP_184196302.1">
    <property type="nucleotide sequence ID" value="NZ_JACHGW010000002.1"/>
</dbReference>
<evidence type="ECO:0000313" key="3">
    <source>
        <dbReference type="Proteomes" id="UP000520814"/>
    </source>
</evidence>
<name>A0A7W9SRJ4_ARMRO</name>
<dbReference type="Pfam" id="PF13424">
    <property type="entry name" value="TPR_12"/>
    <property type="match status" value="1"/>
</dbReference>
<comment type="caution">
    <text evidence="2">The sequence shown here is derived from an EMBL/GenBank/DDBJ whole genome shotgun (WGS) entry which is preliminary data.</text>
</comment>
<dbReference type="InterPro" id="IPR002182">
    <property type="entry name" value="NB-ARC"/>
</dbReference>
<dbReference type="Pfam" id="PF13374">
    <property type="entry name" value="TPR_10"/>
    <property type="match status" value="1"/>
</dbReference>
<dbReference type="EMBL" id="JACHGW010000002">
    <property type="protein sequence ID" value="MBB6050758.1"/>
    <property type="molecule type" value="Genomic_DNA"/>
</dbReference>
<dbReference type="GO" id="GO:0043531">
    <property type="term" value="F:ADP binding"/>
    <property type="evidence" value="ECO:0007669"/>
    <property type="project" value="InterPro"/>
</dbReference>
<sequence length="872" mass="99091">MALRYISLKERPTRLELEAALSPVNGSLFGKLGDGRNDDSPFVVELRTKVGEWYTDLLARLLTEFLPVDPEAVRQFLLRRRDEVQEPQPELSAALAVALLFVQERQTAENLLVERHPAQMKAHGIEDFIKEQLPKLEQNWIESLTRAVQTNLATHAYLRAHKSRQQQRLIGRQVPPVARRVLQERVLCLVGAAGVGKTALSLEVAYELLSHFKGAFFATLRTLHQIAEIWQELGEQLKLTCRDDGNWEGTVRTYLRGSTTLLVLDNCEQIPGIAAIILSLQEECPQLSLLATSRIPLDGIQALVVEPLSDTDTEALLKRTLRRLVDRGELPENWQALKELHGGIPLLIEAVAGALQYASVDQLLDIGPCPFAAIDDDTEARRLWWMYSCLSKQEKQLFRFLGLPVLSFDGELVQVLLGDEYDGYQSMRVLKRLLTRQLVHSEPEEPDGARWYYLLPPVQRLAQALLKQAPAEMALGEKRCAHYYERLAYSLEDPEEGTDFKREQHLRTLRRLDRLWDDTRLALAWWQNSGREDKDIAAQGVEFAINLTTFWEQRQLWREGELWLRRMRNGLQALPPDVEARRLTGLGNMLLRLGQRKESRECKEQSLTLYRELEDHVQIGVLLSDLGAVAFEGSELETAHLHLTEAVEVLRRHRYVSIRAEVGYAKAINNLGMTWGLLQGDFDKACEYLRESLQLKHDRLATAGSLGETLLNLAVMTGRLGEFAEAMSYLDQAETLFIESGMQWAVAYVVCGRGDIWCRTGALDQAEAAFHQAAKSLWELRDKKSIASCVEGLVQVAAHKNDWRYVTRLWAVAEWLRQRYKSPRFPVDQVEFEQLLRQAEDAFQGTFSTDMSSDSLSEVVFAGLPGILLADV</sequence>
<dbReference type="PANTHER" id="PTHR47691">
    <property type="entry name" value="REGULATOR-RELATED"/>
    <property type="match status" value="1"/>
</dbReference>
<dbReference type="AlphaFoldDB" id="A0A7W9SRJ4"/>
<dbReference type="SUPFAM" id="SSF48452">
    <property type="entry name" value="TPR-like"/>
    <property type="match status" value="1"/>
</dbReference>
<dbReference type="SMART" id="SM00028">
    <property type="entry name" value="TPR"/>
    <property type="match status" value="4"/>
</dbReference>
<organism evidence="2 3">
    <name type="scientific">Armatimonas rosea</name>
    <dbReference type="NCBI Taxonomy" id="685828"/>
    <lineage>
        <taxon>Bacteria</taxon>
        <taxon>Bacillati</taxon>
        <taxon>Armatimonadota</taxon>
        <taxon>Armatimonadia</taxon>
        <taxon>Armatimonadales</taxon>
        <taxon>Armatimonadaceae</taxon>
        <taxon>Armatimonas</taxon>
    </lineage>
</organism>
<evidence type="ECO:0000259" key="1">
    <source>
        <dbReference type="Pfam" id="PF00931"/>
    </source>
</evidence>
<accession>A0A7W9SRJ4</accession>
<dbReference type="PANTHER" id="PTHR47691:SF3">
    <property type="entry name" value="HTH-TYPE TRANSCRIPTIONAL REGULATOR RV0890C-RELATED"/>
    <property type="match status" value="1"/>
</dbReference>
<proteinExistence type="predicted"/>
<feature type="domain" description="NB-ARC" evidence="1">
    <location>
        <begin position="185"/>
        <end position="294"/>
    </location>
</feature>
<keyword evidence="3" id="KW-1185">Reference proteome</keyword>
<dbReference type="InterPro" id="IPR011990">
    <property type="entry name" value="TPR-like_helical_dom_sf"/>
</dbReference>
<dbReference type="Gene3D" id="1.25.40.10">
    <property type="entry name" value="Tetratricopeptide repeat domain"/>
    <property type="match status" value="2"/>
</dbReference>
<dbReference type="SUPFAM" id="SSF52540">
    <property type="entry name" value="P-loop containing nucleoside triphosphate hydrolases"/>
    <property type="match status" value="1"/>
</dbReference>